<keyword evidence="6 7" id="KW-0030">Aminoacyl-tRNA synthetase</keyword>
<feature type="binding site" evidence="7">
    <location>
        <position position="254"/>
    </location>
    <ligand>
        <name>ATP</name>
        <dbReference type="ChEBI" id="CHEBI:30616"/>
    </ligand>
</feature>
<dbReference type="GO" id="GO:0008270">
    <property type="term" value="F:zinc ion binding"/>
    <property type="evidence" value="ECO:0007669"/>
    <property type="project" value="InterPro"/>
</dbReference>
<dbReference type="Pfam" id="PF00749">
    <property type="entry name" value="tRNA-synt_1c"/>
    <property type="match status" value="1"/>
</dbReference>
<feature type="short sequence motif" description="'HIGH' region" evidence="7">
    <location>
        <begin position="9"/>
        <end position="19"/>
    </location>
</feature>
<keyword evidence="4" id="KW-0862">Zinc</keyword>
<evidence type="ECO:0000313" key="10">
    <source>
        <dbReference type="EMBL" id="PAP78575.1"/>
    </source>
</evidence>
<dbReference type="AlphaFoldDB" id="A0A271J6J7"/>
<keyword evidence="2" id="KW-0479">Metal-binding</keyword>
<evidence type="ECO:0000313" key="11">
    <source>
        <dbReference type="Proteomes" id="UP000216339"/>
    </source>
</evidence>
<dbReference type="GO" id="GO:0006400">
    <property type="term" value="P:tRNA modification"/>
    <property type="evidence" value="ECO:0007669"/>
    <property type="project" value="InterPro"/>
</dbReference>
<feature type="binding site" evidence="7">
    <location>
        <position position="195"/>
    </location>
    <ligand>
        <name>L-glutamate</name>
        <dbReference type="ChEBI" id="CHEBI:29985"/>
    </ligand>
</feature>
<evidence type="ECO:0000256" key="4">
    <source>
        <dbReference type="ARBA" id="ARBA00022833"/>
    </source>
</evidence>
<dbReference type="NCBIfam" id="NF004315">
    <property type="entry name" value="PRK05710.1-4"/>
    <property type="match status" value="1"/>
</dbReference>
<evidence type="ECO:0000256" key="1">
    <source>
        <dbReference type="ARBA" id="ARBA00022598"/>
    </source>
</evidence>
<sequence>MSVVGRFAPSPTGDLHVGSALAALAAWASARSQGGRFVYRVEDLDGPRAVPGSVERQVEDVRWLGLDWDEGPGVGGSHGPYRQSERDEIYEAALRQLAEGGHLFPCRVSRRDLQELASAPHGHDGQPPYPPSLRPDNLPPGWFDDEAACHDAALRFRVEAGTVAFDDRVVGRVEEDVRQSVGDFVLKRRDGVYGYQLAVVVDDLAMGVTEVVRGMDLLDSTARQVLLTRALGGEPPTTAHVPLLVRPDGVKQSKRNDALTVRELRDAGVEAEAIVGWLAAALGQGDARRRAPSEVAAAFDVDRVQPEPVVVPDGLADRLGAL</sequence>
<dbReference type="InterPro" id="IPR014729">
    <property type="entry name" value="Rossmann-like_a/b/a_fold"/>
</dbReference>
<keyword evidence="5 7" id="KW-0067">ATP-binding</keyword>
<dbReference type="PRINTS" id="PR00987">
    <property type="entry name" value="TRNASYNTHGLU"/>
</dbReference>
<keyword evidence="3 7" id="KW-0547">Nucleotide-binding</keyword>
<dbReference type="InterPro" id="IPR020058">
    <property type="entry name" value="Glu/Gln-tRNA-synth_Ib_cat-dom"/>
</dbReference>
<feature type="binding site" evidence="7">
    <location>
        <position position="42"/>
    </location>
    <ligand>
        <name>L-glutamate</name>
        <dbReference type="ChEBI" id="CHEBI:29985"/>
    </ligand>
</feature>
<comment type="caution">
    <text evidence="10">The sequence shown here is derived from an EMBL/GenBank/DDBJ whole genome shotgun (WGS) entry which is preliminary data.</text>
</comment>
<dbReference type="PANTHER" id="PTHR43311">
    <property type="entry name" value="GLUTAMATE--TRNA LIGASE"/>
    <property type="match status" value="1"/>
</dbReference>
<comment type="caution">
    <text evidence="7">Lacks conserved residue(s) required for the propagation of feature annotation.</text>
</comment>
<evidence type="ECO:0000256" key="8">
    <source>
        <dbReference type="RuleBase" id="RU363037"/>
    </source>
</evidence>
<dbReference type="EMBL" id="MQWD01000001">
    <property type="protein sequence ID" value="PAP78575.1"/>
    <property type="molecule type" value="Genomic_DNA"/>
</dbReference>
<evidence type="ECO:0000256" key="6">
    <source>
        <dbReference type="ARBA" id="ARBA00023146"/>
    </source>
</evidence>
<protein>
    <recommendedName>
        <fullName evidence="7">Glutamyl-Q tRNA(Asp) synthetase</fullName>
        <shortName evidence="7">Glu-Q-RSs</shortName>
        <ecNumber evidence="7">6.1.1.-</ecNumber>
    </recommendedName>
</protein>
<dbReference type="HAMAP" id="MF_01428">
    <property type="entry name" value="Glu_Q_tRNA_synth"/>
    <property type="match status" value="1"/>
</dbReference>
<feature type="binding site" evidence="7">
    <location>
        <position position="213"/>
    </location>
    <ligand>
        <name>L-glutamate</name>
        <dbReference type="ChEBI" id="CHEBI:29985"/>
    </ligand>
</feature>
<dbReference type="GO" id="GO:0006424">
    <property type="term" value="P:glutamyl-tRNA aminoacylation"/>
    <property type="evidence" value="ECO:0007669"/>
    <property type="project" value="InterPro"/>
</dbReference>
<reference evidence="10 11" key="1">
    <citation type="submission" date="2016-11" db="EMBL/GenBank/DDBJ databases">
        <title>Study of marine rhodopsin-containing bacteria.</title>
        <authorList>
            <person name="Yoshizawa S."/>
            <person name="Kumagai Y."/>
            <person name="Kogure K."/>
        </authorList>
    </citation>
    <scope>NUCLEOTIDE SEQUENCE [LARGE SCALE GENOMIC DNA]</scope>
    <source>
        <strain evidence="10 11">SAORIC-28</strain>
    </source>
</reference>
<comment type="similarity">
    <text evidence="7">Belongs to the class-I aminoacyl-tRNA synthetase family. GluQ subfamily.</text>
</comment>
<dbReference type="Gene3D" id="3.40.50.620">
    <property type="entry name" value="HUPs"/>
    <property type="match status" value="1"/>
</dbReference>
<comment type="function">
    <text evidence="7">Catalyzes the tRNA-independent activation of glutamate in presence of ATP and the subsequent transfer of glutamate onto a tRNA(Asp). Glutamate is transferred on the 2-amino-5-(4,5-dihydroxy-2-cyclopenten-1-yl) moiety of the queuosine in the wobble position of the QUC anticodon.</text>
</comment>
<dbReference type="GO" id="GO:0004818">
    <property type="term" value="F:glutamate-tRNA ligase activity"/>
    <property type="evidence" value="ECO:0007669"/>
    <property type="project" value="TreeGrafter"/>
</dbReference>
<evidence type="ECO:0000256" key="7">
    <source>
        <dbReference type="HAMAP-Rule" id="MF_01428"/>
    </source>
</evidence>
<dbReference type="NCBIfam" id="TIGR03838">
    <property type="entry name" value="queuosine_YadB"/>
    <property type="match status" value="1"/>
</dbReference>
<dbReference type="NCBIfam" id="NF004314">
    <property type="entry name" value="PRK05710.1-3"/>
    <property type="match status" value="1"/>
</dbReference>
<evidence type="ECO:0000256" key="3">
    <source>
        <dbReference type="ARBA" id="ARBA00022741"/>
    </source>
</evidence>
<name>A0A271J6J7_9BACT</name>
<keyword evidence="11" id="KW-1185">Reference proteome</keyword>
<dbReference type="SUPFAM" id="SSF52374">
    <property type="entry name" value="Nucleotidylyl transferase"/>
    <property type="match status" value="1"/>
</dbReference>
<feature type="short sequence motif" description="'KMSKS' region" evidence="7">
    <location>
        <begin position="251"/>
        <end position="255"/>
    </location>
</feature>
<dbReference type="EC" id="6.1.1.-" evidence="7"/>
<dbReference type="InterPro" id="IPR000924">
    <property type="entry name" value="Glu/Gln-tRNA-synth"/>
</dbReference>
<gene>
    <name evidence="7" type="primary">gluQ</name>
    <name evidence="10" type="ORF">BSZ37_20160</name>
</gene>
<feature type="domain" description="Glutamyl/glutaminyl-tRNA synthetase class Ib catalytic" evidence="9">
    <location>
        <begin position="3"/>
        <end position="278"/>
    </location>
</feature>
<organism evidence="10 11">
    <name type="scientific">Rubrivirga marina</name>
    <dbReference type="NCBI Taxonomy" id="1196024"/>
    <lineage>
        <taxon>Bacteria</taxon>
        <taxon>Pseudomonadati</taxon>
        <taxon>Rhodothermota</taxon>
        <taxon>Rhodothermia</taxon>
        <taxon>Rhodothermales</taxon>
        <taxon>Rubricoccaceae</taxon>
        <taxon>Rubrivirga</taxon>
    </lineage>
</organism>
<dbReference type="GO" id="GO:0005524">
    <property type="term" value="F:ATP binding"/>
    <property type="evidence" value="ECO:0007669"/>
    <property type="project" value="UniProtKB-KW"/>
</dbReference>
<evidence type="ECO:0000256" key="2">
    <source>
        <dbReference type="ARBA" id="ARBA00022723"/>
    </source>
</evidence>
<dbReference type="InterPro" id="IPR022380">
    <property type="entry name" value="Glu-Q_tRNA(Asp)_Synthase"/>
</dbReference>
<dbReference type="GO" id="GO:0005829">
    <property type="term" value="C:cytosol"/>
    <property type="evidence" value="ECO:0007669"/>
    <property type="project" value="TreeGrafter"/>
</dbReference>
<dbReference type="InterPro" id="IPR049940">
    <property type="entry name" value="GluQ/Sye"/>
</dbReference>
<evidence type="ECO:0000259" key="9">
    <source>
        <dbReference type="Pfam" id="PF00749"/>
    </source>
</evidence>
<dbReference type="OrthoDB" id="9807503at2"/>
<evidence type="ECO:0000256" key="5">
    <source>
        <dbReference type="ARBA" id="ARBA00022840"/>
    </source>
</evidence>
<dbReference type="PANTHER" id="PTHR43311:SF1">
    <property type="entry name" value="GLUTAMYL-Q TRNA(ASP) SYNTHETASE"/>
    <property type="match status" value="1"/>
</dbReference>
<keyword evidence="1 7" id="KW-0436">Ligase</keyword>
<accession>A0A271J6J7</accession>
<feature type="binding site" evidence="7">
    <location>
        <begin position="6"/>
        <end position="10"/>
    </location>
    <ligand>
        <name>L-glutamate</name>
        <dbReference type="ChEBI" id="CHEBI:29985"/>
    </ligand>
</feature>
<keyword evidence="8" id="KW-0648">Protein biosynthesis</keyword>
<dbReference type="Proteomes" id="UP000216339">
    <property type="component" value="Unassembled WGS sequence"/>
</dbReference>
<dbReference type="RefSeq" id="WP_095512251.1">
    <property type="nucleotide sequence ID" value="NZ_MQWD01000001.1"/>
</dbReference>
<proteinExistence type="inferred from homology"/>